<dbReference type="PANTHER" id="PTHR36926:SF1">
    <property type="entry name" value="COLICIN V PRODUCTION PROTEIN"/>
    <property type="match status" value="1"/>
</dbReference>
<gene>
    <name evidence="6" type="ORF">ACFFJC_02395</name>
</gene>
<keyword evidence="4 5" id="KW-0472">Membrane</keyword>
<dbReference type="Proteomes" id="UP001589798">
    <property type="component" value="Unassembled WGS sequence"/>
</dbReference>
<evidence type="ECO:0000313" key="7">
    <source>
        <dbReference type="Proteomes" id="UP001589798"/>
    </source>
</evidence>
<name>A0ABV6CQV3_9SPHN</name>
<feature type="transmembrane region" description="Helical" evidence="5">
    <location>
        <begin position="64"/>
        <end position="82"/>
    </location>
</feature>
<keyword evidence="3 5" id="KW-1133">Transmembrane helix</keyword>
<dbReference type="EMBL" id="JBHLWK010000006">
    <property type="protein sequence ID" value="MFC0203115.1"/>
    <property type="molecule type" value="Genomic_DNA"/>
</dbReference>
<feature type="transmembrane region" description="Helical" evidence="5">
    <location>
        <begin position="31"/>
        <end position="52"/>
    </location>
</feature>
<comment type="subcellular location">
    <subcellularLocation>
        <location evidence="1">Membrane</location>
        <topology evidence="1">Multi-pass membrane protein</topology>
    </subcellularLocation>
</comment>
<evidence type="ECO:0000256" key="5">
    <source>
        <dbReference type="SAM" id="Phobius"/>
    </source>
</evidence>
<keyword evidence="7" id="KW-1185">Reference proteome</keyword>
<evidence type="ECO:0000256" key="2">
    <source>
        <dbReference type="ARBA" id="ARBA00022692"/>
    </source>
</evidence>
<dbReference type="InterPro" id="IPR003825">
    <property type="entry name" value="Colicin-V_CvpA"/>
</dbReference>
<evidence type="ECO:0000256" key="4">
    <source>
        <dbReference type="ARBA" id="ARBA00023136"/>
    </source>
</evidence>
<accession>A0ABV6CQV3</accession>
<feature type="transmembrane region" description="Helical" evidence="5">
    <location>
        <begin position="103"/>
        <end position="125"/>
    </location>
</feature>
<sequence length="175" mass="18396">MTGFDIAVLLIVGIGAITGFLRGFVQEILALAAWVFAIFAIRLFHTPATAWLEPHLGSGSAAGVLAFALLLGVPFAVVKLVAKWAGAKSRGSVLGPVDRVLGLGFGAVKGVIIIVLGFSVLVLGYDTIWGVSGRPDWIVQSRTYPFVNASSEALVQLIAERRQQARAAEAAKEPA</sequence>
<evidence type="ECO:0000256" key="1">
    <source>
        <dbReference type="ARBA" id="ARBA00004141"/>
    </source>
</evidence>
<comment type="caution">
    <text evidence="6">The sequence shown here is derived from an EMBL/GenBank/DDBJ whole genome shotgun (WGS) entry which is preliminary data.</text>
</comment>
<dbReference type="RefSeq" id="WP_379485979.1">
    <property type="nucleotide sequence ID" value="NZ_JBHLWK010000006.1"/>
</dbReference>
<organism evidence="6 7">
    <name type="scientific">Novosphingobium soli</name>
    <dbReference type="NCBI Taxonomy" id="574956"/>
    <lineage>
        <taxon>Bacteria</taxon>
        <taxon>Pseudomonadati</taxon>
        <taxon>Pseudomonadota</taxon>
        <taxon>Alphaproteobacteria</taxon>
        <taxon>Sphingomonadales</taxon>
        <taxon>Sphingomonadaceae</taxon>
        <taxon>Novosphingobium</taxon>
    </lineage>
</organism>
<reference evidence="6 7" key="1">
    <citation type="submission" date="2024-09" db="EMBL/GenBank/DDBJ databases">
        <authorList>
            <person name="Sun Q."/>
            <person name="Mori K."/>
        </authorList>
    </citation>
    <scope>NUCLEOTIDE SEQUENCE [LARGE SCALE GENOMIC DNA]</scope>
    <source>
        <strain evidence="6 7">CCM 7706</strain>
    </source>
</reference>
<dbReference type="InterPro" id="IPR052719">
    <property type="entry name" value="CvpA-like"/>
</dbReference>
<evidence type="ECO:0000256" key="3">
    <source>
        <dbReference type="ARBA" id="ARBA00022989"/>
    </source>
</evidence>
<protein>
    <submittedName>
        <fullName evidence="6">CvpA family protein</fullName>
    </submittedName>
</protein>
<feature type="transmembrane region" description="Helical" evidence="5">
    <location>
        <begin position="6"/>
        <end position="24"/>
    </location>
</feature>
<proteinExistence type="predicted"/>
<keyword evidence="2 5" id="KW-0812">Transmembrane</keyword>
<dbReference type="PANTHER" id="PTHR36926">
    <property type="entry name" value="COLICIN V PRODUCTION PROTEIN"/>
    <property type="match status" value="1"/>
</dbReference>
<evidence type="ECO:0000313" key="6">
    <source>
        <dbReference type="EMBL" id="MFC0203115.1"/>
    </source>
</evidence>
<dbReference type="Pfam" id="PF02674">
    <property type="entry name" value="Colicin_V"/>
    <property type="match status" value="1"/>
</dbReference>